<dbReference type="GO" id="GO:0003911">
    <property type="term" value="F:DNA ligase (NAD+) activity"/>
    <property type="evidence" value="ECO:0007669"/>
    <property type="project" value="UniProtKB-UniRule"/>
</dbReference>
<dbReference type="Proteomes" id="UP000029462">
    <property type="component" value="Unassembled WGS sequence"/>
</dbReference>
<dbReference type="eggNOG" id="COG0272">
    <property type="taxonomic scope" value="Bacteria"/>
</dbReference>
<dbReference type="PROSITE" id="PS51257">
    <property type="entry name" value="PROKAR_LIPOPROTEIN"/>
    <property type="match status" value="1"/>
</dbReference>
<dbReference type="STRING" id="1115515.EV102420_18_00450"/>
<evidence type="ECO:0000313" key="11">
    <source>
        <dbReference type="Proteomes" id="UP000029462"/>
    </source>
</evidence>
<dbReference type="InterPro" id="IPR020923">
    <property type="entry name" value="DNA_ligase_B"/>
</dbReference>
<keyword evidence="2 7" id="KW-0235">DNA replication</keyword>
<dbReference type="Pfam" id="PF03120">
    <property type="entry name" value="OB_DNA_ligase"/>
    <property type="match status" value="1"/>
</dbReference>
<dbReference type="InterPro" id="IPR004150">
    <property type="entry name" value="NAD_DNA_ligase_OB"/>
</dbReference>
<gene>
    <name evidence="7 10" type="primary">ligB</name>
    <name evidence="10" type="ORF">EV102420_18_00450</name>
</gene>
<keyword evidence="4 7" id="KW-0520">NAD</keyword>
<name>A0A090VW98_PSEVU</name>
<keyword evidence="3 7" id="KW-0227">DNA damage</keyword>
<dbReference type="InterPro" id="IPR013840">
    <property type="entry name" value="DNAligase_N"/>
</dbReference>
<dbReference type="HAMAP" id="MF_01587">
    <property type="entry name" value="DNA_ligase_B"/>
    <property type="match status" value="1"/>
</dbReference>
<dbReference type="InterPro" id="IPR010994">
    <property type="entry name" value="RuvA_2-like"/>
</dbReference>
<dbReference type="SUPFAM" id="SSF50249">
    <property type="entry name" value="Nucleic acid-binding proteins"/>
    <property type="match status" value="1"/>
</dbReference>
<keyword evidence="8" id="KW-0732">Signal</keyword>
<dbReference type="Gene3D" id="2.40.50.140">
    <property type="entry name" value="Nucleic acid-binding proteins"/>
    <property type="match status" value="1"/>
</dbReference>
<dbReference type="SUPFAM" id="SSF56091">
    <property type="entry name" value="DNA ligase/mRNA capping enzyme, catalytic domain"/>
    <property type="match status" value="1"/>
</dbReference>
<evidence type="ECO:0000256" key="4">
    <source>
        <dbReference type="ARBA" id="ARBA00023027"/>
    </source>
</evidence>
<feature type="active site" description="N6-AMP-lysine intermediate" evidence="7">
    <location>
        <position position="125"/>
    </location>
</feature>
<dbReference type="SMART" id="SM00532">
    <property type="entry name" value="LIGANc"/>
    <property type="match status" value="1"/>
</dbReference>
<evidence type="ECO:0000313" key="10">
    <source>
        <dbReference type="EMBL" id="GAL59467.1"/>
    </source>
</evidence>
<dbReference type="InterPro" id="IPR013839">
    <property type="entry name" value="DNAligase_adenylation"/>
</dbReference>
<dbReference type="EMBL" id="BBMZ01000018">
    <property type="protein sequence ID" value="GAL59467.1"/>
    <property type="molecule type" value="Genomic_DNA"/>
</dbReference>
<dbReference type="Gene3D" id="1.10.287.610">
    <property type="entry name" value="Helix hairpin bin"/>
    <property type="match status" value="1"/>
</dbReference>
<protein>
    <recommendedName>
        <fullName evidence="7">DNA ligase B</fullName>
        <ecNumber evidence="7">6.5.1.2</ecNumber>
    </recommendedName>
    <alternativeName>
        <fullName evidence="7">Polydeoxyribonucleotide synthase [NAD(+)] B</fullName>
    </alternativeName>
</protein>
<keyword evidence="5 7" id="KW-0234">DNA repair</keyword>
<evidence type="ECO:0000256" key="2">
    <source>
        <dbReference type="ARBA" id="ARBA00022705"/>
    </source>
</evidence>
<dbReference type="InterPro" id="IPR012340">
    <property type="entry name" value="NA-bd_OB-fold"/>
</dbReference>
<dbReference type="InterPro" id="IPR050326">
    <property type="entry name" value="NAD_dep_DNA_ligaseB"/>
</dbReference>
<dbReference type="AlphaFoldDB" id="A0A090VW98"/>
<feature type="chain" id="PRO_5001867803" description="DNA ligase B" evidence="8">
    <location>
        <begin position="21"/>
        <end position="559"/>
    </location>
</feature>
<evidence type="ECO:0000256" key="8">
    <source>
        <dbReference type="SAM" id="SignalP"/>
    </source>
</evidence>
<dbReference type="GO" id="GO:0006281">
    <property type="term" value="P:DNA repair"/>
    <property type="evidence" value="ECO:0007669"/>
    <property type="project" value="UniProtKB-KW"/>
</dbReference>
<evidence type="ECO:0000256" key="6">
    <source>
        <dbReference type="ARBA" id="ARBA00034005"/>
    </source>
</evidence>
<dbReference type="PANTHER" id="PTHR47810:SF1">
    <property type="entry name" value="DNA LIGASE B"/>
    <property type="match status" value="1"/>
</dbReference>
<evidence type="ECO:0000256" key="7">
    <source>
        <dbReference type="HAMAP-Rule" id="MF_01587"/>
    </source>
</evidence>
<evidence type="ECO:0000259" key="9">
    <source>
        <dbReference type="SMART" id="SM00532"/>
    </source>
</evidence>
<evidence type="ECO:0000256" key="1">
    <source>
        <dbReference type="ARBA" id="ARBA00022598"/>
    </source>
</evidence>
<dbReference type="Gene3D" id="3.30.470.30">
    <property type="entry name" value="DNA ligase/mRNA capping enzyme"/>
    <property type="match status" value="1"/>
</dbReference>
<evidence type="ECO:0000256" key="5">
    <source>
        <dbReference type="ARBA" id="ARBA00023204"/>
    </source>
</evidence>
<comment type="similarity">
    <text evidence="7">Belongs to the NAD-dependent DNA ligase family. LigB subfamily.</text>
</comment>
<reference evidence="10 11" key="1">
    <citation type="submission" date="2014-09" db="EMBL/GenBank/DDBJ databases">
        <title>Whole genome shotgun sequence of Escherichia vulneris NBRC 102420.</title>
        <authorList>
            <person name="Yoshida Y."/>
            <person name="Hosoyama A."/>
            <person name="Tsuchikane K."/>
            <person name="Ohji S."/>
            <person name="Ichikawa N."/>
            <person name="Kimura A."/>
            <person name="Yamazoe A."/>
            <person name="Ezaki T."/>
            <person name="Fujita N."/>
        </authorList>
    </citation>
    <scope>NUCLEOTIDE SEQUENCE [LARGE SCALE GENOMIC DNA]</scope>
    <source>
        <strain evidence="10 11">NBRC 102420</strain>
    </source>
</reference>
<dbReference type="GO" id="GO:0006260">
    <property type="term" value="P:DNA replication"/>
    <property type="evidence" value="ECO:0007669"/>
    <property type="project" value="UniProtKB-KW"/>
</dbReference>
<feature type="signal peptide" evidence="8">
    <location>
        <begin position="1"/>
        <end position="20"/>
    </location>
</feature>
<dbReference type="SUPFAM" id="SSF47781">
    <property type="entry name" value="RuvA domain 2-like"/>
    <property type="match status" value="1"/>
</dbReference>
<accession>A0A090VW98</accession>
<dbReference type="OrthoDB" id="9759736at2"/>
<dbReference type="EC" id="6.5.1.2" evidence="7"/>
<comment type="function">
    <text evidence="7">Catalyzes the formation of phosphodiester linkages between 5'-phosphoryl and 3'-hydroxyl groups in double-stranded DNA using NAD as a coenzyme and as the energy source for the reaction.</text>
</comment>
<proteinExistence type="inferred from homology"/>
<comment type="catalytic activity">
    <reaction evidence="6 7">
        <text>NAD(+) + (deoxyribonucleotide)n-3'-hydroxyl + 5'-phospho-(deoxyribonucleotide)m = (deoxyribonucleotide)n+m + AMP + beta-nicotinamide D-nucleotide.</text>
        <dbReference type="EC" id="6.5.1.2"/>
    </reaction>
</comment>
<sequence>MWKRRGLALGLTIWSCYSTAACPSWSPFRAQLEIARLQRQVAQWNVAYWQEGSSGVSDAVYDRLSDRLAQWQRCFISQPQPDVSAPPVSGTVPHPVMHTGVRKLADKYALRRWMGERRDLWIQPKVDGVAVTLVYRNGRFAEAISRGDGRKGESWTEKVRLIPSLPQRLTGPLANSVLQGEIYLARDGHIQQRMGGINARAKVAGALMQRENSPLLNELALFVWAWPDSPAAMEQRLKLLSEAGFNTSARFSLPVKNADEVETIRTRWFTSPLPFVTDGVVIRAAKEPVGRRWRPGEGDWAVAWKYPPVEQVAEVTHIRFATGRSGKIAVVAELEPVQLDDKTVRRVNLGSVRRWQELDIAPGDQVQVSLAGQGIPRIDRVIWRSLARDKPEPPPAHFNSLTCFYAAPDCQTQFFARLVWLSSKSVLDMTGLGEASWRLLHQAHRFEHIFSWLALTRQQLENTPGLSAARGRQIWHQFNLAREKPFIRWIMALGLPLTQAALRLVGDGTWPQFIGRNELSWQQLPGVGPEKARQLIAFVHHPLVQSLTAWLAKQRIRGF</sequence>
<dbReference type="NCBIfam" id="NF005987">
    <property type="entry name" value="PRK08097.1"/>
    <property type="match status" value="1"/>
</dbReference>
<keyword evidence="11" id="KW-1185">Reference proteome</keyword>
<dbReference type="RefSeq" id="WP_042393367.1">
    <property type="nucleotide sequence ID" value="NZ_BBMZ01000018.1"/>
</dbReference>
<dbReference type="FunFam" id="3.30.470.30:FF:000007">
    <property type="entry name" value="DNA ligase B"/>
    <property type="match status" value="1"/>
</dbReference>
<keyword evidence="1 7" id="KW-0436">Ligase</keyword>
<feature type="domain" description="NAD-dependent DNA ligase N-terminal" evidence="9">
    <location>
        <begin position="29"/>
        <end position="426"/>
    </location>
</feature>
<dbReference type="Pfam" id="PF01653">
    <property type="entry name" value="DNA_ligase_aden"/>
    <property type="match status" value="1"/>
</dbReference>
<dbReference type="PANTHER" id="PTHR47810">
    <property type="entry name" value="DNA LIGASE"/>
    <property type="match status" value="1"/>
</dbReference>
<organism evidence="10 11">
    <name type="scientific">Pseudescherichia vulneris NBRC 102420</name>
    <dbReference type="NCBI Taxonomy" id="1115515"/>
    <lineage>
        <taxon>Bacteria</taxon>
        <taxon>Pseudomonadati</taxon>
        <taxon>Pseudomonadota</taxon>
        <taxon>Gammaproteobacteria</taxon>
        <taxon>Enterobacterales</taxon>
        <taxon>Enterobacteriaceae</taxon>
        <taxon>Pseudescherichia</taxon>
    </lineage>
</organism>
<evidence type="ECO:0000256" key="3">
    <source>
        <dbReference type="ARBA" id="ARBA00022763"/>
    </source>
</evidence>
<comment type="caution">
    <text evidence="10">The sequence shown here is derived from an EMBL/GenBank/DDBJ whole genome shotgun (WGS) entry which is preliminary data.</text>
</comment>